<name>A0A2T3HGM6_9SPHI</name>
<evidence type="ECO:0000313" key="2">
    <source>
        <dbReference type="Proteomes" id="UP000240912"/>
    </source>
</evidence>
<evidence type="ECO:0000313" key="1">
    <source>
        <dbReference type="EMBL" id="PST81589.1"/>
    </source>
</evidence>
<gene>
    <name evidence="1" type="ORF">C7T94_19160</name>
</gene>
<accession>A0A2T3HGM6</accession>
<dbReference type="AlphaFoldDB" id="A0A2T3HGM6"/>
<dbReference type="OrthoDB" id="6402248at2"/>
<keyword evidence="2" id="KW-1185">Reference proteome</keyword>
<dbReference type="InterPro" id="IPR025365">
    <property type="entry name" value="DUF4269"/>
</dbReference>
<protein>
    <submittedName>
        <fullName evidence="1">DUF4269 domain-containing protein</fullName>
    </submittedName>
</protein>
<sequence>MRIQRRRDLAQEYLLCCIWRGEIRQDTYICSVNRFEDIDYLKGGTASQQEVYDLLCQGRYLEQLQHYSVRLTGSFPIAVNIPGSDVDLVCSFSDGAGYVRHLEQSFGQMPEFRMRCTDKFGSEAWIASFKDGNLLLEIFGQALPVGRQLSYRHLLIEDRVLRKYGNEFRAAVISLKRRGASTEEAFCKLLGLPGNPYIALLSLENNAALPPWLPSDTGDRPVHGK</sequence>
<organism evidence="1 2">
    <name type="scientific">Pedobacter yulinensis</name>
    <dbReference type="NCBI Taxonomy" id="2126353"/>
    <lineage>
        <taxon>Bacteria</taxon>
        <taxon>Pseudomonadati</taxon>
        <taxon>Bacteroidota</taxon>
        <taxon>Sphingobacteriia</taxon>
        <taxon>Sphingobacteriales</taxon>
        <taxon>Sphingobacteriaceae</taxon>
        <taxon>Pedobacter</taxon>
    </lineage>
</organism>
<comment type="caution">
    <text evidence="1">The sequence shown here is derived from an EMBL/GenBank/DDBJ whole genome shotgun (WGS) entry which is preliminary data.</text>
</comment>
<proteinExistence type="predicted"/>
<reference evidence="1 2" key="1">
    <citation type="submission" date="2018-03" db="EMBL/GenBank/DDBJ databases">
        <authorList>
            <person name="Keele B.F."/>
        </authorList>
    </citation>
    <scope>NUCLEOTIDE SEQUENCE [LARGE SCALE GENOMIC DNA]</scope>
    <source>
        <strain evidence="1 2">YL28-9</strain>
    </source>
</reference>
<dbReference type="EMBL" id="PYLS01000010">
    <property type="protein sequence ID" value="PST81589.1"/>
    <property type="molecule type" value="Genomic_DNA"/>
</dbReference>
<dbReference type="Pfam" id="PF14091">
    <property type="entry name" value="DUF4269"/>
    <property type="match status" value="1"/>
</dbReference>
<dbReference type="Proteomes" id="UP000240912">
    <property type="component" value="Unassembled WGS sequence"/>
</dbReference>